<keyword evidence="3" id="KW-1185">Reference proteome</keyword>
<dbReference type="InterPro" id="IPR011009">
    <property type="entry name" value="Kinase-like_dom_sf"/>
</dbReference>
<dbReference type="Gene3D" id="1.10.510.10">
    <property type="entry name" value="Transferase(Phosphotransferase) domain 1"/>
    <property type="match status" value="1"/>
</dbReference>
<sequence length="226" mass="26745">MSNEIEVKLSEIEFLEKLKESKYSVVFKVRFREKICIMKVYHDRGPSEFDPPDREVNLFVSESTAYHRMKLKGLCKSGSIPNFYGTIRNIQPAVWPDLYMFLDDGLTPNAILIEYIPNLQPIDLSNFSEKRLAELRKILDDIHRAKVLHGDPKPRNMMISLGEYERVLWIDFDSAQTFSEGDLSPKQEEWIKEEVEMMDYFVEALAQDFKEGRLNRTISYYYDWYE</sequence>
<dbReference type="GO" id="GO:0005524">
    <property type="term" value="F:ATP binding"/>
    <property type="evidence" value="ECO:0007669"/>
    <property type="project" value="InterPro"/>
</dbReference>
<evidence type="ECO:0000313" key="3">
    <source>
        <dbReference type="Proteomes" id="UP000325672"/>
    </source>
</evidence>
<feature type="domain" description="Protein kinase" evidence="1">
    <location>
        <begin position="12"/>
        <end position="226"/>
    </location>
</feature>
<dbReference type="SUPFAM" id="SSF56112">
    <property type="entry name" value="Protein kinase-like (PK-like)"/>
    <property type="match status" value="1"/>
</dbReference>
<dbReference type="PROSITE" id="PS50011">
    <property type="entry name" value="PROTEIN_KINASE_DOM"/>
    <property type="match status" value="1"/>
</dbReference>
<name>A0A5N6T2H5_ASPPS</name>
<dbReference type="AlphaFoldDB" id="A0A5N6T2H5"/>
<dbReference type="RefSeq" id="XP_031916561.1">
    <property type="nucleotide sequence ID" value="XM_032056901.1"/>
</dbReference>
<dbReference type="PANTHER" id="PTHR37171:SF1">
    <property type="entry name" value="SERINE_THREONINE-PROTEIN KINASE YRZF-RELATED"/>
    <property type="match status" value="1"/>
</dbReference>
<dbReference type="GeneID" id="43641111"/>
<dbReference type="GO" id="GO:0004672">
    <property type="term" value="F:protein kinase activity"/>
    <property type="evidence" value="ECO:0007669"/>
    <property type="project" value="InterPro"/>
</dbReference>
<proteinExistence type="predicted"/>
<dbReference type="EMBL" id="ML743561">
    <property type="protein sequence ID" value="KAE8140498.1"/>
    <property type="molecule type" value="Genomic_DNA"/>
</dbReference>
<dbReference type="OrthoDB" id="4185642at2759"/>
<dbReference type="InterPro" id="IPR000719">
    <property type="entry name" value="Prot_kinase_dom"/>
</dbReference>
<gene>
    <name evidence="2" type="ORF">BDV38DRAFT_269070</name>
</gene>
<accession>A0A5N6T2H5</accession>
<reference evidence="2 3" key="1">
    <citation type="submission" date="2019-04" db="EMBL/GenBank/DDBJ databases">
        <title>Friends and foes A comparative genomics study of 23 Aspergillus species from section Flavi.</title>
        <authorList>
            <consortium name="DOE Joint Genome Institute"/>
            <person name="Kjaerbolling I."/>
            <person name="Vesth T."/>
            <person name="Frisvad J.C."/>
            <person name="Nybo J.L."/>
            <person name="Theobald S."/>
            <person name="Kildgaard S."/>
            <person name="Isbrandt T."/>
            <person name="Kuo A."/>
            <person name="Sato A."/>
            <person name="Lyhne E.K."/>
            <person name="Kogle M.E."/>
            <person name="Wiebenga A."/>
            <person name="Kun R.S."/>
            <person name="Lubbers R.J."/>
            <person name="Makela M.R."/>
            <person name="Barry K."/>
            <person name="Chovatia M."/>
            <person name="Clum A."/>
            <person name="Daum C."/>
            <person name="Haridas S."/>
            <person name="He G."/>
            <person name="LaButti K."/>
            <person name="Lipzen A."/>
            <person name="Mondo S."/>
            <person name="Riley R."/>
            <person name="Salamov A."/>
            <person name="Simmons B.A."/>
            <person name="Magnuson J.K."/>
            <person name="Henrissat B."/>
            <person name="Mortensen U.H."/>
            <person name="Larsen T.O."/>
            <person name="Devries R.P."/>
            <person name="Grigoriev I.V."/>
            <person name="Machida M."/>
            <person name="Baker S.E."/>
            <person name="Andersen M.R."/>
        </authorList>
    </citation>
    <scope>NUCLEOTIDE SEQUENCE [LARGE SCALE GENOMIC DNA]</scope>
    <source>
        <strain evidence="2 3">CBS 117625</strain>
    </source>
</reference>
<dbReference type="PANTHER" id="PTHR37171">
    <property type="entry name" value="SERINE/THREONINE-PROTEIN KINASE YRZF-RELATED"/>
    <property type="match status" value="1"/>
</dbReference>
<evidence type="ECO:0000259" key="1">
    <source>
        <dbReference type="PROSITE" id="PS50011"/>
    </source>
</evidence>
<organism evidence="2 3">
    <name type="scientific">Aspergillus pseudotamarii</name>
    <dbReference type="NCBI Taxonomy" id="132259"/>
    <lineage>
        <taxon>Eukaryota</taxon>
        <taxon>Fungi</taxon>
        <taxon>Dikarya</taxon>
        <taxon>Ascomycota</taxon>
        <taxon>Pezizomycotina</taxon>
        <taxon>Eurotiomycetes</taxon>
        <taxon>Eurotiomycetidae</taxon>
        <taxon>Eurotiales</taxon>
        <taxon>Aspergillaceae</taxon>
        <taxon>Aspergillus</taxon>
        <taxon>Aspergillus subgen. Circumdati</taxon>
    </lineage>
</organism>
<dbReference type="InterPro" id="IPR052396">
    <property type="entry name" value="Meiotic_Drive_Suppr_Kinase"/>
</dbReference>
<protein>
    <recommendedName>
        <fullName evidence="1">Protein kinase domain-containing protein</fullName>
    </recommendedName>
</protein>
<dbReference type="Proteomes" id="UP000325672">
    <property type="component" value="Unassembled WGS sequence"/>
</dbReference>
<evidence type="ECO:0000313" key="2">
    <source>
        <dbReference type="EMBL" id="KAE8140498.1"/>
    </source>
</evidence>